<evidence type="ECO:0000313" key="2">
    <source>
        <dbReference type="Proteomes" id="UP000232003"/>
    </source>
</evidence>
<name>A0A2K8STI5_9NOSO</name>
<evidence type="ECO:0000313" key="1">
    <source>
        <dbReference type="EMBL" id="AUB38784.1"/>
    </source>
</evidence>
<dbReference type="AlphaFoldDB" id="A0A2K8STI5"/>
<protein>
    <submittedName>
        <fullName evidence="1">Uncharacterized protein</fullName>
    </submittedName>
</protein>
<keyword evidence="2" id="KW-1185">Reference proteome</keyword>
<accession>A0A2K8STI5</accession>
<reference evidence="1 2" key="1">
    <citation type="submission" date="2017-11" db="EMBL/GenBank/DDBJ databases">
        <title>Complete genome of a free-living desiccation-tolerant cyanobacterium and its photosynthetic adaptation to extreme terrestrial habitat.</title>
        <authorList>
            <person name="Shang J."/>
        </authorList>
    </citation>
    <scope>NUCLEOTIDE SEQUENCE [LARGE SCALE GENOMIC DNA]</scope>
    <source>
        <strain evidence="1 2">CCNUN1</strain>
    </source>
</reference>
<organism evidence="1 2">
    <name type="scientific">Nostoc flagelliforme CCNUN1</name>
    <dbReference type="NCBI Taxonomy" id="2038116"/>
    <lineage>
        <taxon>Bacteria</taxon>
        <taxon>Bacillati</taxon>
        <taxon>Cyanobacteriota</taxon>
        <taxon>Cyanophyceae</taxon>
        <taxon>Nostocales</taxon>
        <taxon>Nostocaceae</taxon>
        <taxon>Nostoc</taxon>
    </lineage>
</organism>
<dbReference type="Proteomes" id="UP000232003">
    <property type="component" value="Chromosome"/>
</dbReference>
<sequence length="38" mass="3961">MGNGEWGIGHWALGISYSFSPCSPASSPLPTALNINLD</sequence>
<dbReference type="KEGG" id="nfl:COO91_04759"/>
<dbReference type="EMBL" id="CP024785">
    <property type="protein sequence ID" value="AUB38784.1"/>
    <property type="molecule type" value="Genomic_DNA"/>
</dbReference>
<proteinExistence type="predicted"/>
<gene>
    <name evidence="1" type="ORF">COO91_04759</name>
</gene>